<keyword evidence="7 10" id="KW-0418">Kinase</keyword>
<dbReference type="CDD" id="cd01168">
    <property type="entry name" value="adenosine_kinase"/>
    <property type="match status" value="1"/>
</dbReference>
<dbReference type="GO" id="GO:0005634">
    <property type="term" value="C:nucleus"/>
    <property type="evidence" value="ECO:0007669"/>
    <property type="project" value="UniProtKB-SubCell"/>
</dbReference>
<evidence type="ECO:0000256" key="1">
    <source>
        <dbReference type="ARBA" id="ARBA00004801"/>
    </source>
</evidence>
<keyword evidence="5 10" id="KW-0660">Purine salvage</keyword>
<comment type="similarity">
    <text evidence="2 10">Belongs to the carbohydrate kinase PfkB family.</text>
</comment>
<evidence type="ECO:0000313" key="12">
    <source>
        <dbReference type="EMBL" id="CAL1266071.1"/>
    </source>
</evidence>
<evidence type="ECO:0000256" key="5">
    <source>
        <dbReference type="ARBA" id="ARBA00022726"/>
    </source>
</evidence>
<comment type="subcellular location">
    <subcellularLocation>
        <location evidence="10">Nucleus</location>
    </subcellularLocation>
</comment>
<dbReference type="SUPFAM" id="SSF53613">
    <property type="entry name" value="Ribokinase-like"/>
    <property type="match status" value="1"/>
</dbReference>
<evidence type="ECO:0000256" key="3">
    <source>
        <dbReference type="ARBA" id="ARBA00012119"/>
    </source>
</evidence>
<accession>A0AAV1Z3V6</accession>
<dbReference type="GO" id="GO:0044209">
    <property type="term" value="P:AMP salvage"/>
    <property type="evidence" value="ECO:0007669"/>
    <property type="project" value="UniProtKB-UniRule"/>
</dbReference>
<dbReference type="InterPro" id="IPR011611">
    <property type="entry name" value="PfkB_dom"/>
</dbReference>
<dbReference type="EMBL" id="CAXIEN010000020">
    <property type="protein sequence ID" value="CAL1266071.1"/>
    <property type="molecule type" value="Genomic_DNA"/>
</dbReference>
<keyword evidence="10" id="KW-0539">Nucleus</keyword>
<evidence type="ECO:0000256" key="9">
    <source>
        <dbReference type="PIRSR" id="PIRSR601805-1"/>
    </source>
</evidence>
<organism evidence="12 13">
    <name type="scientific">Larinioides sclopetarius</name>
    <dbReference type="NCBI Taxonomy" id="280406"/>
    <lineage>
        <taxon>Eukaryota</taxon>
        <taxon>Metazoa</taxon>
        <taxon>Ecdysozoa</taxon>
        <taxon>Arthropoda</taxon>
        <taxon>Chelicerata</taxon>
        <taxon>Arachnida</taxon>
        <taxon>Araneae</taxon>
        <taxon>Araneomorphae</taxon>
        <taxon>Entelegynae</taxon>
        <taxon>Araneoidea</taxon>
        <taxon>Araneidae</taxon>
        <taxon>Larinioides</taxon>
    </lineage>
</organism>
<dbReference type="PANTHER" id="PTHR45769">
    <property type="entry name" value="ADENOSINE KINASE"/>
    <property type="match status" value="1"/>
</dbReference>
<keyword evidence="4 10" id="KW-0808">Transferase</keyword>
<feature type="active site" description="Proton acceptor" evidence="9">
    <location>
        <position position="316"/>
    </location>
</feature>
<name>A0AAV1Z3V6_9ARAC</name>
<proteinExistence type="inferred from homology"/>
<dbReference type="Proteomes" id="UP001497382">
    <property type="component" value="Unassembled WGS sequence"/>
</dbReference>
<dbReference type="Pfam" id="PF00294">
    <property type="entry name" value="PfkB"/>
    <property type="match status" value="1"/>
</dbReference>
<keyword evidence="8 10" id="KW-0067">ATP-binding</keyword>
<comment type="pathway">
    <text evidence="1 10">Purine metabolism; AMP biosynthesis via salvage pathway; AMP from adenosine: step 1/1.</text>
</comment>
<sequence>MSNSIFQNGSVSSNGIIHQETNDPVRMLFVGAPLLDMVLLVGEETRRQYGLKRDDCILSKEEHNTLFQELFHNPKSRLAAGGSAQNAARIAKWSLEEKGEVAIAGCTGCDDYELWLRSKLHSEDVSPLYVTHPEARTGVCGCLLSDEGERSMVVRQGAAALFRAEHLKTDIIRPYVETSHCVFLEGYFIVHSQDVVFYFAQHRSASQIFSLSLSAEYVCRQHCKALQTVIPKVNILFGNEAEVKALAEAMTGRNDLTVEECMKLIHRLQTSETVESRIFVVTCGSKPLLLVQGGGDNQLFKIKPVEKVVDSVGCGDALAGAFLANYIRTHNVESAIEEGIEAARQILKVTGCEPPHRARR</sequence>
<evidence type="ECO:0000256" key="2">
    <source>
        <dbReference type="ARBA" id="ARBA00010688"/>
    </source>
</evidence>
<evidence type="ECO:0000256" key="6">
    <source>
        <dbReference type="ARBA" id="ARBA00022741"/>
    </source>
</evidence>
<dbReference type="GO" id="GO:0005829">
    <property type="term" value="C:cytosol"/>
    <property type="evidence" value="ECO:0007669"/>
    <property type="project" value="TreeGrafter"/>
</dbReference>
<dbReference type="InterPro" id="IPR001805">
    <property type="entry name" value="Adenokinase"/>
</dbReference>
<evidence type="ECO:0000256" key="10">
    <source>
        <dbReference type="RuleBase" id="RU368116"/>
    </source>
</evidence>
<comment type="caution">
    <text evidence="12">The sequence shown here is derived from an EMBL/GenBank/DDBJ whole genome shotgun (WGS) entry which is preliminary data.</text>
</comment>
<dbReference type="GO" id="GO:0006166">
    <property type="term" value="P:purine ribonucleoside salvage"/>
    <property type="evidence" value="ECO:0007669"/>
    <property type="project" value="UniProtKB-KW"/>
</dbReference>
<keyword evidence="6 10" id="KW-0547">Nucleotide-binding</keyword>
<dbReference type="Gene3D" id="3.30.1110.10">
    <property type="match status" value="1"/>
</dbReference>
<comment type="catalytic activity">
    <reaction evidence="10">
        <text>adenosine + ATP = AMP + ADP + H(+)</text>
        <dbReference type="Rhea" id="RHEA:20824"/>
        <dbReference type="ChEBI" id="CHEBI:15378"/>
        <dbReference type="ChEBI" id="CHEBI:16335"/>
        <dbReference type="ChEBI" id="CHEBI:30616"/>
        <dbReference type="ChEBI" id="CHEBI:456215"/>
        <dbReference type="ChEBI" id="CHEBI:456216"/>
        <dbReference type="EC" id="2.7.1.20"/>
    </reaction>
</comment>
<keyword evidence="10" id="KW-0460">Magnesium</keyword>
<dbReference type="GO" id="GO:0004001">
    <property type="term" value="F:adenosine kinase activity"/>
    <property type="evidence" value="ECO:0007669"/>
    <property type="project" value="UniProtKB-UniRule"/>
</dbReference>
<evidence type="ECO:0000313" key="13">
    <source>
        <dbReference type="Proteomes" id="UP001497382"/>
    </source>
</evidence>
<evidence type="ECO:0000256" key="4">
    <source>
        <dbReference type="ARBA" id="ARBA00022679"/>
    </source>
</evidence>
<dbReference type="EC" id="2.7.1.20" evidence="3 10"/>
<comment type="function">
    <text evidence="10">ATP dependent phosphorylation of adenosine and other related nucleoside analogs to monophosphate derivatives.</text>
</comment>
<dbReference type="GO" id="GO:0006144">
    <property type="term" value="P:purine nucleobase metabolic process"/>
    <property type="evidence" value="ECO:0007669"/>
    <property type="project" value="TreeGrafter"/>
</dbReference>
<feature type="domain" description="Carbohydrate kinase PfkB" evidence="11">
    <location>
        <begin position="49"/>
        <end position="354"/>
    </location>
</feature>
<comment type="subunit">
    <text evidence="10">Monomer.</text>
</comment>
<protein>
    <recommendedName>
        <fullName evidence="3 10">Adenosine kinase</fullName>
        <shortName evidence="10">AK</shortName>
        <ecNumber evidence="3 10">2.7.1.20</ecNumber>
    </recommendedName>
    <alternativeName>
        <fullName evidence="10">Adenosine 5'-phosphotransferase</fullName>
    </alternativeName>
</protein>
<gene>
    <name evidence="12" type="ORF">LARSCL_LOCUS2902</name>
</gene>
<dbReference type="GO" id="GO:0005524">
    <property type="term" value="F:ATP binding"/>
    <property type="evidence" value="ECO:0007669"/>
    <property type="project" value="UniProtKB-UniRule"/>
</dbReference>
<dbReference type="InterPro" id="IPR029056">
    <property type="entry name" value="Ribokinase-like"/>
</dbReference>
<evidence type="ECO:0000256" key="7">
    <source>
        <dbReference type="ARBA" id="ARBA00022777"/>
    </source>
</evidence>
<evidence type="ECO:0000259" key="11">
    <source>
        <dbReference type="Pfam" id="PF00294"/>
    </source>
</evidence>
<keyword evidence="13" id="KW-1185">Reference proteome</keyword>
<dbReference type="Gene3D" id="3.40.1190.20">
    <property type="match status" value="1"/>
</dbReference>
<evidence type="ECO:0000256" key="8">
    <source>
        <dbReference type="ARBA" id="ARBA00022840"/>
    </source>
</evidence>
<comment type="cofactor">
    <cofactor evidence="10">
        <name>Mg(2+)</name>
        <dbReference type="ChEBI" id="CHEBI:18420"/>
    </cofactor>
    <text evidence="10">Binds 3 Mg(2+) ions per subunit.</text>
</comment>
<dbReference type="AlphaFoldDB" id="A0AAV1Z3V6"/>
<reference evidence="12 13" key="1">
    <citation type="submission" date="2024-04" db="EMBL/GenBank/DDBJ databases">
        <authorList>
            <person name="Rising A."/>
            <person name="Reimegard J."/>
            <person name="Sonavane S."/>
            <person name="Akerstrom W."/>
            <person name="Nylinder S."/>
            <person name="Hedman E."/>
            <person name="Kallberg Y."/>
        </authorList>
    </citation>
    <scope>NUCLEOTIDE SEQUENCE [LARGE SCALE GENOMIC DNA]</scope>
</reference>
<dbReference type="PANTHER" id="PTHR45769:SF3">
    <property type="entry name" value="ADENOSINE KINASE"/>
    <property type="match status" value="1"/>
</dbReference>